<feature type="compositionally biased region" description="Basic and acidic residues" evidence="1">
    <location>
        <begin position="90"/>
        <end position="103"/>
    </location>
</feature>
<evidence type="ECO:0000313" key="3">
    <source>
        <dbReference type="EMBL" id="MBZ6152302.1"/>
    </source>
</evidence>
<sequence>MFRGSNARLRIPLLAALLVALQFLAPSASFTIAHTHRDVMANAQSGIIASGPSSHEERVACHDTGRSGHPHGPARVRGDRHRATTAPRPELPEHSLRGQRDPAADTPLLSGGAAGPRSRAAADHSPAALQVFRC</sequence>
<reference evidence="3 4" key="1">
    <citation type="submission" date="2021-06" db="EMBL/GenBank/DDBJ databases">
        <title>Ecological speciation of a Streptomyces species isolated from different habitats and geographic origins.</title>
        <authorList>
            <person name="Wang J."/>
        </authorList>
    </citation>
    <scope>NUCLEOTIDE SEQUENCE [LARGE SCALE GENOMIC DNA]</scope>
    <source>
        <strain evidence="3 4">FXJ8.012</strain>
    </source>
</reference>
<protein>
    <recommendedName>
        <fullName evidence="5">Chaplin domain-containing protein</fullName>
    </recommendedName>
</protein>
<evidence type="ECO:0008006" key="5">
    <source>
        <dbReference type="Google" id="ProtNLM"/>
    </source>
</evidence>
<comment type="caution">
    <text evidence="3">The sequence shown here is derived from an EMBL/GenBank/DDBJ whole genome shotgun (WGS) entry which is preliminary data.</text>
</comment>
<keyword evidence="4" id="KW-1185">Reference proteome</keyword>
<evidence type="ECO:0000313" key="4">
    <source>
        <dbReference type="Proteomes" id="UP000758701"/>
    </source>
</evidence>
<organism evidence="3 4">
    <name type="scientific">Streptomyces olivaceus</name>
    <dbReference type="NCBI Taxonomy" id="47716"/>
    <lineage>
        <taxon>Bacteria</taxon>
        <taxon>Bacillati</taxon>
        <taxon>Actinomycetota</taxon>
        <taxon>Actinomycetes</taxon>
        <taxon>Kitasatosporales</taxon>
        <taxon>Streptomycetaceae</taxon>
        <taxon>Streptomyces</taxon>
    </lineage>
</organism>
<keyword evidence="2" id="KW-0732">Signal</keyword>
<dbReference type="RefSeq" id="WP_166625140.1">
    <property type="nucleotide sequence ID" value="NZ_JAHSST010000015.1"/>
</dbReference>
<proteinExistence type="predicted"/>
<dbReference type="Proteomes" id="UP000758701">
    <property type="component" value="Unassembled WGS sequence"/>
</dbReference>
<feature type="compositionally biased region" description="Basic residues" evidence="1">
    <location>
        <begin position="68"/>
        <end position="80"/>
    </location>
</feature>
<feature type="signal peptide" evidence="2">
    <location>
        <begin position="1"/>
        <end position="28"/>
    </location>
</feature>
<feature type="chain" id="PRO_5045522389" description="Chaplin domain-containing protein" evidence="2">
    <location>
        <begin position="29"/>
        <end position="134"/>
    </location>
</feature>
<dbReference type="EMBL" id="JAHSTP010000004">
    <property type="protein sequence ID" value="MBZ6152302.1"/>
    <property type="molecule type" value="Genomic_DNA"/>
</dbReference>
<feature type="compositionally biased region" description="Basic and acidic residues" evidence="1">
    <location>
        <begin position="54"/>
        <end position="66"/>
    </location>
</feature>
<accession>A0ABS7W2T9</accession>
<evidence type="ECO:0000256" key="1">
    <source>
        <dbReference type="SAM" id="MobiDB-lite"/>
    </source>
</evidence>
<gene>
    <name evidence="3" type="ORF">KVH32_14185</name>
</gene>
<feature type="region of interest" description="Disordered" evidence="1">
    <location>
        <begin position="46"/>
        <end position="126"/>
    </location>
</feature>
<name>A0ABS7W2T9_STROV</name>
<evidence type="ECO:0000256" key="2">
    <source>
        <dbReference type="SAM" id="SignalP"/>
    </source>
</evidence>